<name>K5UY48_PHACS</name>
<feature type="compositionally biased region" description="Basic and acidic residues" evidence="1">
    <location>
        <begin position="21"/>
        <end position="30"/>
    </location>
</feature>
<dbReference type="InParanoid" id="K5UY48"/>
<dbReference type="HOGENOM" id="CLU_850229_0_0_1"/>
<dbReference type="RefSeq" id="XP_007395388.1">
    <property type="nucleotide sequence ID" value="XM_007395326.1"/>
</dbReference>
<dbReference type="AlphaFoldDB" id="K5UY48"/>
<dbReference type="KEGG" id="pco:PHACADRAFT_255366"/>
<organism evidence="2 3">
    <name type="scientific">Phanerochaete carnosa (strain HHB-10118-sp)</name>
    <name type="common">White-rot fungus</name>
    <name type="synonym">Peniophora carnosa</name>
    <dbReference type="NCBI Taxonomy" id="650164"/>
    <lineage>
        <taxon>Eukaryota</taxon>
        <taxon>Fungi</taxon>
        <taxon>Dikarya</taxon>
        <taxon>Basidiomycota</taxon>
        <taxon>Agaricomycotina</taxon>
        <taxon>Agaricomycetes</taxon>
        <taxon>Polyporales</taxon>
        <taxon>Phanerochaetaceae</taxon>
        <taxon>Phanerochaete</taxon>
    </lineage>
</organism>
<evidence type="ECO:0000313" key="2">
    <source>
        <dbReference type="EMBL" id="EKM55041.1"/>
    </source>
</evidence>
<dbReference type="EMBL" id="JH930472">
    <property type="protein sequence ID" value="EKM55041.1"/>
    <property type="molecule type" value="Genomic_DNA"/>
</dbReference>
<accession>K5UY48</accession>
<keyword evidence="3" id="KW-1185">Reference proteome</keyword>
<feature type="compositionally biased region" description="Low complexity" evidence="1">
    <location>
        <begin position="93"/>
        <end position="106"/>
    </location>
</feature>
<feature type="compositionally biased region" description="Polar residues" evidence="1">
    <location>
        <begin position="214"/>
        <end position="223"/>
    </location>
</feature>
<proteinExistence type="predicted"/>
<feature type="compositionally biased region" description="Low complexity" evidence="1">
    <location>
        <begin position="149"/>
        <end position="161"/>
    </location>
</feature>
<sequence length="327" mass="34737">MAILAPNKSKRKADGDIPESFETRRLRSEDPSTPVVVALSKDTSATDDTSTSRSTDMSHTHLRKSKAAGFDPSYATQVRAASSSQKQTKHSGTKTGATSTSTSVGSLPVRKSVNVVAQRETTTNDMEIDVTEPIARDSATRTFTVVKPAASPVRSAAASSSNTDSTPGAVTTPARETTNSAESSQTPRSYSMRATTSAQSGVPHVRFADHDAASGNSDPSTASVPPPVRGVLAPEEPPAGANDGCVAPDTALGNTHELQEFLSEAGFGYLFGFFVDAGVNTLQKLEMLAALPAQAWEQYFVHNGRTLTAFERAIILHRLMKRQERQV</sequence>
<feature type="region of interest" description="Disordered" evidence="1">
    <location>
        <begin position="149"/>
        <end position="229"/>
    </location>
</feature>
<reference evidence="2 3" key="1">
    <citation type="journal article" date="2012" name="BMC Genomics">
        <title>Comparative genomics of the white-rot fungi, Phanerochaete carnosa and P. chrysosporium, to elucidate the genetic basis of the distinct wood types they colonize.</title>
        <authorList>
            <person name="Suzuki H."/>
            <person name="MacDonald J."/>
            <person name="Syed K."/>
            <person name="Salamov A."/>
            <person name="Hori C."/>
            <person name="Aerts A."/>
            <person name="Henrissat B."/>
            <person name="Wiebenga A."/>
            <person name="vanKuyk P.A."/>
            <person name="Barry K."/>
            <person name="Lindquist E."/>
            <person name="LaButti K."/>
            <person name="Lapidus A."/>
            <person name="Lucas S."/>
            <person name="Coutinho P."/>
            <person name="Gong Y."/>
            <person name="Samejima M."/>
            <person name="Mahadevan R."/>
            <person name="Abou-Zaid M."/>
            <person name="de Vries R.P."/>
            <person name="Igarashi K."/>
            <person name="Yadav J.S."/>
            <person name="Grigoriev I.V."/>
            <person name="Master E.R."/>
        </authorList>
    </citation>
    <scope>NUCLEOTIDE SEQUENCE [LARGE SCALE GENOMIC DNA]</scope>
    <source>
        <strain evidence="2 3">HHB-10118-sp</strain>
    </source>
</reference>
<dbReference type="GeneID" id="18916287"/>
<feature type="compositionally biased region" description="Low complexity" evidence="1">
    <location>
        <begin position="40"/>
        <end position="57"/>
    </location>
</feature>
<evidence type="ECO:0000256" key="1">
    <source>
        <dbReference type="SAM" id="MobiDB-lite"/>
    </source>
</evidence>
<protein>
    <submittedName>
        <fullName evidence="2">Uncharacterized protein</fullName>
    </submittedName>
</protein>
<feature type="region of interest" description="Disordered" evidence="1">
    <location>
        <begin position="1"/>
        <end position="106"/>
    </location>
</feature>
<evidence type="ECO:0000313" key="3">
    <source>
        <dbReference type="Proteomes" id="UP000008370"/>
    </source>
</evidence>
<feature type="compositionally biased region" description="Polar residues" evidence="1">
    <location>
        <begin position="74"/>
        <end position="86"/>
    </location>
</feature>
<dbReference type="Proteomes" id="UP000008370">
    <property type="component" value="Unassembled WGS sequence"/>
</dbReference>
<feature type="compositionally biased region" description="Polar residues" evidence="1">
    <location>
        <begin position="162"/>
        <end position="200"/>
    </location>
</feature>
<gene>
    <name evidence="2" type="ORF">PHACADRAFT_255366</name>
</gene>